<dbReference type="SMART" id="SM00568">
    <property type="entry name" value="GRAM"/>
    <property type="match status" value="1"/>
</dbReference>
<keyword evidence="4" id="KW-0472">Membrane</keyword>
<dbReference type="InterPro" id="IPR000008">
    <property type="entry name" value="C2_dom"/>
</dbReference>
<feature type="domain" description="VASt" evidence="7">
    <location>
        <begin position="888"/>
        <end position="1054"/>
    </location>
</feature>
<dbReference type="PROSITE" id="PS50004">
    <property type="entry name" value="C2"/>
    <property type="match status" value="2"/>
</dbReference>
<dbReference type="CDD" id="cd00030">
    <property type="entry name" value="C2"/>
    <property type="match status" value="2"/>
</dbReference>
<evidence type="ECO:0000313" key="9">
    <source>
        <dbReference type="Proteomes" id="UP000077755"/>
    </source>
</evidence>
<dbReference type="Gene3D" id="2.30.29.30">
    <property type="entry name" value="Pleckstrin-homology domain (PH domain)/Phosphotyrosine-binding domain (PTB)"/>
    <property type="match status" value="1"/>
</dbReference>
<name>A0AAF0Y2A2_DAUCS</name>
<evidence type="ECO:0000313" key="8">
    <source>
        <dbReference type="EMBL" id="WOH16261.1"/>
    </source>
</evidence>
<dbReference type="PROSITE" id="PS51778">
    <property type="entry name" value="VAST"/>
    <property type="match status" value="2"/>
</dbReference>
<dbReference type="Pfam" id="PF00168">
    <property type="entry name" value="C2"/>
    <property type="match status" value="2"/>
</dbReference>
<dbReference type="Gene3D" id="2.60.40.150">
    <property type="entry name" value="C2 domain"/>
    <property type="match status" value="2"/>
</dbReference>
<reference evidence="8" key="1">
    <citation type="journal article" date="2016" name="Nat. Genet.">
        <title>A high-quality carrot genome assembly provides new insights into carotenoid accumulation and asterid genome evolution.</title>
        <authorList>
            <person name="Iorizzo M."/>
            <person name="Ellison S."/>
            <person name="Senalik D."/>
            <person name="Zeng P."/>
            <person name="Satapoomin P."/>
            <person name="Huang J."/>
            <person name="Bowman M."/>
            <person name="Iovene M."/>
            <person name="Sanseverino W."/>
            <person name="Cavagnaro P."/>
            <person name="Yildiz M."/>
            <person name="Macko-Podgorni A."/>
            <person name="Moranska E."/>
            <person name="Grzebelus E."/>
            <person name="Grzebelus D."/>
            <person name="Ashrafi H."/>
            <person name="Zheng Z."/>
            <person name="Cheng S."/>
            <person name="Spooner D."/>
            <person name="Van Deynze A."/>
            <person name="Simon P."/>
        </authorList>
    </citation>
    <scope>NUCLEOTIDE SEQUENCE</scope>
    <source>
        <tissue evidence="8">Leaf</tissue>
    </source>
</reference>
<reference evidence="8" key="2">
    <citation type="submission" date="2022-03" db="EMBL/GenBank/DDBJ databases">
        <title>Draft title - Genomic analysis of global carrot germplasm unveils the trajectory of domestication and the origin of high carotenoid orange carrot.</title>
        <authorList>
            <person name="Iorizzo M."/>
            <person name="Ellison S."/>
            <person name="Senalik D."/>
            <person name="Macko-Podgorni A."/>
            <person name="Grzebelus D."/>
            <person name="Bostan H."/>
            <person name="Rolling W."/>
            <person name="Curaba J."/>
            <person name="Simon P."/>
        </authorList>
    </citation>
    <scope>NUCLEOTIDE SEQUENCE</scope>
    <source>
        <tissue evidence="8">Leaf</tissue>
    </source>
</reference>
<keyword evidence="9" id="KW-1185">Reference proteome</keyword>
<dbReference type="Proteomes" id="UP000077755">
    <property type="component" value="Chromosome 9"/>
</dbReference>
<evidence type="ECO:0008006" key="10">
    <source>
        <dbReference type="Google" id="ProtNLM"/>
    </source>
</evidence>
<evidence type="ECO:0000256" key="1">
    <source>
        <dbReference type="ARBA" id="ARBA00004167"/>
    </source>
</evidence>
<proteinExistence type="predicted"/>
<keyword evidence="3" id="KW-1133">Transmembrane helix</keyword>
<evidence type="ECO:0000256" key="5">
    <source>
        <dbReference type="SAM" id="MobiDB-lite"/>
    </source>
</evidence>
<feature type="region of interest" description="Disordered" evidence="5">
    <location>
        <begin position="200"/>
        <end position="250"/>
    </location>
</feature>
<feature type="compositionally biased region" description="Basic and acidic residues" evidence="5">
    <location>
        <begin position="200"/>
        <end position="210"/>
    </location>
</feature>
<sequence>MKLLVRVIEARNIPALDSYGFSCPFVKLKLGKQKYKTKAVKKSVNPTWCEEFSFRVDDLKEELKVYLLDEDRFCRYDFVGIVKLPLSRIFDGEGQSLSTTWYTLKTENKKSKIKECGEIRLSLCLSRNNSLVEFPTLTSSLEEMPTLTSSSSAKSLNSLNSLPSSFKFDEIFPVKEEQSQKHHKQSSFDGILGPIFNRHHDASNKHHDAVSKSSSARTTSKFNDTSELPEAGNAEAHGEMSEEPSSSGSFEEMMKTMETRDQEREMPNNLAGGVVLDQIYAIASSDLNTLLFSQEATIFKSLADVQKTTELQIGPWKFENGGETLKRVMSSVKAATKLVKALKATEEQTYLKADGKSFAVLSSVSTPDAPYGSCFRAEVLYNISRGPELPSGEQSSQLVISWRMNFVQSTMMKGMIENGARQGIKDSFEQFATVLAQNVNPADTKNNVSGKEQALASLDLEPQSDWKLAIHYLNNYTVITTIIVGLYVLIHLLGNGRTGLEIVGLDLPDSFCEVIVSGVLVLQGERLVALVSRFIQARAHKGDHGITAAGEGWSLTVVLLEGINLAAIRLSDPYVVFSCNGKTRSSSIKFQKSDPRWNEVFEFDAMNEPPSVLDADVYDFYGPSDESKSLGHAEINFVKSKVSELSDVWVPVEGKLAQACQPKLHLKIFLNDTRGSDVVKDYLSKMEREVGKKMKLRSPQTNLAFQKLFKLPTEEFLINDFTCQLKRKMPLQGRLFLSARIVGFHSDLFGHKTKFLFLWEDIETIEVFPPTFSSIVSPIIVMTLRLGRGLDAKHGAKTHDAEGRLKFHFQSFVSYNVAYRIIKALWKAKSLTPVQKVQIAQEEDGAKDLHIIEEESVGKPIQASEEDSDTKSHQSEENGSFFGLGDVGLSLFYYSVIPVPIKSVMELFSGNELEQKAMETAGCLNYAHSPWHSDKADVYVRTVYYRSKQISQYKGEVTSTQQKSRLTDKDGWLIEEVMTFHGISLGDYFNVHLRYNIEDFPSKSMGCNVQAFLGISWLKRSRQKNRFTKSIISNMQERLKVMFSVVEMEYASKK</sequence>
<dbReference type="InterPro" id="IPR004182">
    <property type="entry name" value="GRAM"/>
</dbReference>
<dbReference type="EMBL" id="CP093351">
    <property type="protein sequence ID" value="WOH16261.1"/>
    <property type="molecule type" value="Genomic_DNA"/>
</dbReference>
<evidence type="ECO:0000256" key="2">
    <source>
        <dbReference type="ARBA" id="ARBA00022692"/>
    </source>
</evidence>
<keyword evidence="2" id="KW-0812">Transmembrane</keyword>
<feature type="compositionally biased region" description="Polar residues" evidence="5">
    <location>
        <begin position="211"/>
        <end position="226"/>
    </location>
</feature>
<feature type="domain" description="C2" evidence="6">
    <location>
        <begin position="1"/>
        <end position="99"/>
    </location>
</feature>
<dbReference type="InterPro" id="IPR011993">
    <property type="entry name" value="PH-like_dom_sf"/>
</dbReference>
<evidence type="ECO:0000259" key="7">
    <source>
        <dbReference type="PROSITE" id="PS51778"/>
    </source>
</evidence>
<feature type="domain" description="VASt" evidence="7">
    <location>
        <begin position="271"/>
        <end position="443"/>
    </location>
</feature>
<dbReference type="InterPro" id="IPR031968">
    <property type="entry name" value="VASt"/>
</dbReference>
<dbReference type="GO" id="GO:0016020">
    <property type="term" value="C:membrane"/>
    <property type="evidence" value="ECO:0007669"/>
    <property type="project" value="UniProtKB-SubCell"/>
</dbReference>
<dbReference type="SMART" id="SM00239">
    <property type="entry name" value="C2"/>
    <property type="match status" value="2"/>
</dbReference>
<organism evidence="8 9">
    <name type="scientific">Daucus carota subsp. sativus</name>
    <name type="common">Carrot</name>
    <dbReference type="NCBI Taxonomy" id="79200"/>
    <lineage>
        <taxon>Eukaryota</taxon>
        <taxon>Viridiplantae</taxon>
        <taxon>Streptophyta</taxon>
        <taxon>Embryophyta</taxon>
        <taxon>Tracheophyta</taxon>
        <taxon>Spermatophyta</taxon>
        <taxon>Magnoliopsida</taxon>
        <taxon>eudicotyledons</taxon>
        <taxon>Gunneridae</taxon>
        <taxon>Pentapetalae</taxon>
        <taxon>asterids</taxon>
        <taxon>campanulids</taxon>
        <taxon>Apiales</taxon>
        <taxon>Apiaceae</taxon>
        <taxon>Apioideae</taxon>
        <taxon>Scandiceae</taxon>
        <taxon>Daucinae</taxon>
        <taxon>Daucus</taxon>
        <taxon>Daucus sect. Daucus</taxon>
    </lineage>
</organism>
<evidence type="ECO:0000259" key="6">
    <source>
        <dbReference type="PROSITE" id="PS50004"/>
    </source>
</evidence>
<comment type="subcellular location">
    <subcellularLocation>
        <location evidence="1">Membrane</location>
        <topology evidence="1">Single-pass membrane protein</topology>
    </subcellularLocation>
</comment>
<dbReference type="SUPFAM" id="SSF49562">
    <property type="entry name" value="C2 domain (Calcium/lipid-binding domain, CaLB)"/>
    <property type="match status" value="2"/>
</dbReference>
<dbReference type="InterPro" id="IPR044511">
    <property type="entry name" value="At1g03370/At5g50170-like"/>
</dbReference>
<dbReference type="AlphaFoldDB" id="A0AAF0Y2A2"/>
<feature type="domain" description="C2" evidence="6">
    <location>
        <begin position="540"/>
        <end position="650"/>
    </location>
</feature>
<dbReference type="PANTHER" id="PTHR46296:SF8">
    <property type="entry name" value="OS06G0297800 PROTEIN"/>
    <property type="match status" value="1"/>
</dbReference>
<dbReference type="Pfam" id="PF02893">
    <property type="entry name" value="GRAM"/>
    <property type="match status" value="1"/>
</dbReference>
<dbReference type="PANTHER" id="PTHR46296">
    <property type="entry name" value="BNAA05G37250D PROTEIN"/>
    <property type="match status" value="1"/>
</dbReference>
<evidence type="ECO:0000256" key="3">
    <source>
        <dbReference type="ARBA" id="ARBA00022989"/>
    </source>
</evidence>
<dbReference type="Pfam" id="PF16016">
    <property type="entry name" value="VASt"/>
    <property type="match status" value="2"/>
</dbReference>
<evidence type="ECO:0000256" key="4">
    <source>
        <dbReference type="ARBA" id="ARBA00023136"/>
    </source>
</evidence>
<protein>
    <recommendedName>
        <fullName evidence="10">C2 domain-containing protein</fullName>
    </recommendedName>
</protein>
<dbReference type="InterPro" id="IPR035892">
    <property type="entry name" value="C2_domain_sf"/>
</dbReference>
<gene>
    <name evidence="8" type="ORF">DCAR_0935811</name>
</gene>
<accession>A0AAF0Y2A2</accession>